<feature type="domain" description="Aminotransferase class V" evidence="10">
    <location>
        <begin position="77"/>
        <end position="339"/>
    </location>
</feature>
<dbReference type="PIRSF" id="PIRSF000524">
    <property type="entry name" value="SPT"/>
    <property type="match status" value="1"/>
</dbReference>
<accession>A0A6J8DMY4</accession>
<evidence type="ECO:0000256" key="3">
    <source>
        <dbReference type="ARBA" id="ARBA00022679"/>
    </source>
</evidence>
<dbReference type="GO" id="GO:0008453">
    <property type="term" value="F:alanine-glyoxylate transaminase activity"/>
    <property type="evidence" value="ECO:0007669"/>
    <property type="project" value="UniProtKB-EC"/>
</dbReference>
<protein>
    <recommendedName>
        <fullName evidence="7">Alanine--glyoxylate aminotransferase</fullName>
        <ecNumber evidence="7">2.6.1.44</ecNumber>
    </recommendedName>
</protein>
<comment type="cofactor">
    <cofactor evidence="1 7 9">
        <name>pyridoxal 5'-phosphate</name>
        <dbReference type="ChEBI" id="CHEBI:597326"/>
    </cofactor>
</comment>
<feature type="binding site" evidence="8">
    <location>
        <position position="386"/>
    </location>
    <ligand>
        <name>substrate</name>
    </ligand>
</feature>
<evidence type="ECO:0000256" key="6">
    <source>
        <dbReference type="ARBA" id="ARBA00049460"/>
    </source>
</evidence>
<dbReference type="Gene3D" id="3.40.640.10">
    <property type="entry name" value="Type I PLP-dependent aspartate aminotransferase-like (Major domain)"/>
    <property type="match status" value="1"/>
</dbReference>
<sequence>MNKVICNSLRSYVAFTKFQHKSCQVPNFLTVSKMSYVNHQKCYTKDAPEKKLFTPGPLSTSPTVRQAAFTEYGSRDVAFIAAIKTLRSKLVEIAEVSKDEFTCVPIQGSGTFAVEAVFQTAVPRQGGKVLILQNGAYGKRLAKICDVMSVPYQLESFSEDSKVDVNRVADILSKDKSFTMTSIVHCETSSGVINPVEDVGKVVKQIIPDCIFFVDAMSSFGAVPLDMLNGNIDFLVSSANKCLQGIPGFSYAIAKKSVLMNCNGNSRSLSLDLFDQYDNLEKTNQFRFTPPTHTMLAFLQAVKEFEEEGGVSGRGDRYKKNRNILREGMKDFGFEEFLDSSHEGYIITSYKYPQDLNWNFTTFYSKLNDRGYVIYPGKVLNADCFRIGSIGHLYPEDMKGLLSAIKQVLQEMNIKLR</sequence>
<dbReference type="InterPro" id="IPR015422">
    <property type="entry name" value="PyrdxlP-dep_Trfase_small"/>
</dbReference>
<keyword evidence="5 11" id="KW-0670">Pyruvate</keyword>
<dbReference type="HAMAP" id="MF_01376">
    <property type="entry name" value="PhnW_aminotrans_5"/>
    <property type="match status" value="1"/>
</dbReference>
<proteinExistence type="inferred from homology"/>
<evidence type="ECO:0000259" key="10">
    <source>
        <dbReference type="Pfam" id="PF00266"/>
    </source>
</evidence>
<keyword evidence="3" id="KW-0808">Transferase</keyword>
<dbReference type="SUPFAM" id="SSF53383">
    <property type="entry name" value="PLP-dependent transferases"/>
    <property type="match status" value="1"/>
</dbReference>
<dbReference type="Proteomes" id="UP000507470">
    <property type="component" value="Unassembled WGS sequence"/>
</dbReference>
<dbReference type="Gene3D" id="3.90.1150.10">
    <property type="entry name" value="Aspartate Aminotransferase, domain 1"/>
    <property type="match status" value="1"/>
</dbReference>
<dbReference type="InterPro" id="IPR012703">
    <property type="entry name" value="NH2EtPonate_pyrv_transaminase"/>
</dbReference>
<dbReference type="PANTHER" id="PTHR42778">
    <property type="entry name" value="2-AMINOETHYLPHOSPHONATE--PYRUVATE TRANSAMINASE"/>
    <property type="match status" value="1"/>
</dbReference>
<dbReference type="InterPro" id="IPR015421">
    <property type="entry name" value="PyrdxlP-dep_Trfase_major"/>
</dbReference>
<evidence type="ECO:0000256" key="2">
    <source>
        <dbReference type="ARBA" id="ARBA00022576"/>
    </source>
</evidence>
<dbReference type="PANTHER" id="PTHR42778:SF1">
    <property type="entry name" value="2-AMINOETHYLPHOSPHONATE--PYRUVATE TRANSAMINASE"/>
    <property type="match status" value="1"/>
</dbReference>
<evidence type="ECO:0000256" key="7">
    <source>
        <dbReference type="PIRNR" id="PIRNR000524"/>
    </source>
</evidence>
<keyword evidence="4 7" id="KW-0663">Pyridoxal phosphate</keyword>
<comment type="catalytic activity">
    <reaction evidence="7">
        <text>glyoxylate + L-alanine = glycine + pyruvate</text>
        <dbReference type="Rhea" id="RHEA:24248"/>
        <dbReference type="ChEBI" id="CHEBI:15361"/>
        <dbReference type="ChEBI" id="CHEBI:36655"/>
        <dbReference type="ChEBI" id="CHEBI:57305"/>
        <dbReference type="ChEBI" id="CHEBI:57972"/>
        <dbReference type="EC" id="2.6.1.44"/>
    </reaction>
</comment>
<dbReference type="InterPro" id="IPR000192">
    <property type="entry name" value="Aminotrans_V_dom"/>
</dbReference>
<evidence type="ECO:0000256" key="8">
    <source>
        <dbReference type="PIRSR" id="PIRSR000524-1"/>
    </source>
</evidence>
<dbReference type="NCBIfam" id="NF010006">
    <property type="entry name" value="PRK13479.1"/>
    <property type="match status" value="1"/>
</dbReference>
<dbReference type="InterPro" id="IPR015424">
    <property type="entry name" value="PyrdxlP-dep_Trfase"/>
</dbReference>
<evidence type="ECO:0000256" key="1">
    <source>
        <dbReference type="ARBA" id="ARBA00001933"/>
    </source>
</evidence>
<dbReference type="GO" id="GO:0047304">
    <property type="term" value="F:2-aminoethylphosphonate-pyruvate transaminase activity"/>
    <property type="evidence" value="ECO:0007669"/>
    <property type="project" value="UniProtKB-EC"/>
</dbReference>
<dbReference type="NCBIfam" id="TIGR02326">
    <property type="entry name" value="transamin_PhnW"/>
    <property type="match status" value="1"/>
</dbReference>
<evidence type="ECO:0000313" key="12">
    <source>
        <dbReference type="Proteomes" id="UP000507470"/>
    </source>
</evidence>
<dbReference type="AlphaFoldDB" id="A0A6J8DMY4"/>
<comment type="catalytic activity">
    <reaction evidence="6">
        <text>(2-aminoethyl)phosphonate + pyruvate = phosphonoacetaldehyde + L-alanine</text>
        <dbReference type="Rhea" id="RHEA:17021"/>
        <dbReference type="ChEBI" id="CHEBI:15361"/>
        <dbReference type="ChEBI" id="CHEBI:57418"/>
        <dbReference type="ChEBI" id="CHEBI:57972"/>
        <dbReference type="ChEBI" id="CHEBI:58383"/>
        <dbReference type="EC" id="2.6.1.37"/>
    </reaction>
</comment>
<dbReference type="NCBIfam" id="TIGR03301">
    <property type="entry name" value="PhnW-AepZ"/>
    <property type="match status" value="1"/>
</dbReference>
<keyword evidence="11" id="KW-0378">Hydrolase</keyword>
<dbReference type="InterPro" id="IPR024169">
    <property type="entry name" value="SP_NH2Trfase/AEP_transaminase"/>
</dbReference>
<dbReference type="OrthoDB" id="7403325at2759"/>
<evidence type="ECO:0000256" key="5">
    <source>
        <dbReference type="ARBA" id="ARBA00023317"/>
    </source>
</evidence>
<name>A0A6J8DMY4_MYTCO</name>
<feature type="modified residue" description="N6-(pyridoxal phosphate)lysine" evidence="9">
    <location>
        <position position="241"/>
    </location>
</feature>
<dbReference type="GO" id="GO:0019700">
    <property type="term" value="P:organic phosphonate catabolic process"/>
    <property type="evidence" value="ECO:0007669"/>
    <property type="project" value="InterPro"/>
</dbReference>
<dbReference type="Pfam" id="PF00266">
    <property type="entry name" value="Aminotran_5"/>
    <property type="match status" value="1"/>
</dbReference>
<evidence type="ECO:0000313" key="11">
    <source>
        <dbReference type="EMBL" id="CAC5408871.1"/>
    </source>
</evidence>
<dbReference type="EC" id="2.6.1.44" evidence="7"/>
<evidence type="ECO:0000256" key="9">
    <source>
        <dbReference type="PIRSR" id="PIRSR000524-50"/>
    </source>
</evidence>
<dbReference type="EMBL" id="CACVKT020007610">
    <property type="protein sequence ID" value="CAC5408871.1"/>
    <property type="molecule type" value="Genomic_DNA"/>
</dbReference>
<dbReference type="GO" id="GO:0016787">
    <property type="term" value="F:hydrolase activity"/>
    <property type="evidence" value="ECO:0007669"/>
    <property type="project" value="UniProtKB-KW"/>
</dbReference>
<keyword evidence="2" id="KW-0032">Aminotransferase</keyword>
<reference evidence="11 12" key="1">
    <citation type="submission" date="2020-06" db="EMBL/GenBank/DDBJ databases">
        <authorList>
            <person name="Li R."/>
            <person name="Bekaert M."/>
        </authorList>
    </citation>
    <scope>NUCLEOTIDE SEQUENCE [LARGE SCALE GENOMIC DNA]</scope>
    <source>
        <strain evidence="12">wild</strain>
    </source>
</reference>
<organism evidence="11 12">
    <name type="scientific">Mytilus coruscus</name>
    <name type="common">Sea mussel</name>
    <dbReference type="NCBI Taxonomy" id="42192"/>
    <lineage>
        <taxon>Eukaryota</taxon>
        <taxon>Metazoa</taxon>
        <taxon>Spiralia</taxon>
        <taxon>Lophotrochozoa</taxon>
        <taxon>Mollusca</taxon>
        <taxon>Bivalvia</taxon>
        <taxon>Autobranchia</taxon>
        <taxon>Pteriomorphia</taxon>
        <taxon>Mytilida</taxon>
        <taxon>Mytiloidea</taxon>
        <taxon>Mytilidae</taxon>
        <taxon>Mytilinae</taxon>
        <taxon>Mytilus</taxon>
    </lineage>
</organism>
<comment type="similarity">
    <text evidence="7">Belongs to the class-V pyridoxal-phosphate-dependent aminotransferase family.</text>
</comment>
<gene>
    <name evidence="11" type="ORF">MCOR_42220</name>
</gene>
<evidence type="ECO:0000256" key="4">
    <source>
        <dbReference type="ARBA" id="ARBA00022898"/>
    </source>
</evidence>
<keyword evidence="12" id="KW-1185">Reference proteome</keyword>